<dbReference type="Pfam" id="PF00842">
    <property type="entry name" value="Ala_racemase_C"/>
    <property type="match status" value="1"/>
</dbReference>
<dbReference type="PANTHER" id="PTHR30511:SF0">
    <property type="entry name" value="ALANINE RACEMASE, CATABOLIC-RELATED"/>
    <property type="match status" value="1"/>
</dbReference>
<dbReference type="InterPro" id="IPR000821">
    <property type="entry name" value="Ala_racemase"/>
</dbReference>
<sequence>MSYGYTFRADDDMIIGLVCGGYAQGVVRAVGNHARVRVADGFARIIGRVAMDACVIALDQTDASAGDEVVFFGDPADHEPSLAEWTDETGLTPAEIVSLVGARAQRRDLR</sequence>
<organism evidence="5 6">
    <name type="scientific">Microbacterium elymi</name>
    <dbReference type="NCBI Taxonomy" id="2909587"/>
    <lineage>
        <taxon>Bacteria</taxon>
        <taxon>Bacillati</taxon>
        <taxon>Actinomycetota</taxon>
        <taxon>Actinomycetes</taxon>
        <taxon>Micrococcales</taxon>
        <taxon>Microbacteriaceae</taxon>
        <taxon>Microbacterium</taxon>
    </lineage>
</organism>
<gene>
    <name evidence="5" type="ORF">L2X98_35045</name>
</gene>
<reference evidence="5" key="1">
    <citation type="submission" date="2022-01" db="EMBL/GenBank/DDBJ databases">
        <title>Microbacterium eymi and Microbacterium rhizovicinus sp. nov., isolated from the rhizospheric soil of Elymus tsukushiensis, a plant native to the Dokdo Islands, Republic of Korea.</title>
        <authorList>
            <person name="Hwang Y.J."/>
        </authorList>
    </citation>
    <scope>NUCLEOTIDE SEQUENCE</scope>
    <source>
        <strain evidence="5">KUDC0405</strain>
    </source>
</reference>
<name>A0ABY5NJQ4_9MICO</name>
<keyword evidence="6" id="KW-1185">Reference proteome</keyword>
<protein>
    <recommendedName>
        <fullName evidence="4">Alanine racemase C-terminal domain-containing protein</fullName>
    </recommendedName>
</protein>
<dbReference type="RefSeq" id="WP_259611945.1">
    <property type="nucleotide sequence ID" value="NZ_CP091139.2"/>
</dbReference>
<dbReference type="SMART" id="SM01005">
    <property type="entry name" value="Ala_racemase_C"/>
    <property type="match status" value="1"/>
</dbReference>
<keyword evidence="2" id="KW-0663">Pyridoxal phosphate</keyword>
<dbReference type="Proteomes" id="UP001054811">
    <property type="component" value="Chromosome"/>
</dbReference>
<evidence type="ECO:0000313" key="6">
    <source>
        <dbReference type="Proteomes" id="UP001054811"/>
    </source>
</evidence>
<accession>A0ABY5NJQ4</accession>
<evidence type="ECO:0000313" key="5">
    <source>
        <dbReference type="EMBL" id="UUT35364.1"/>
    </source>
</evidence>
<evidence type="ECO:0000259" key="4">
    <source>
        <dbReference type="SMART" id="SM01005"/>
    </source>
</evidence>
<dbReference type="EMBL" id="CP091139">
    <property type="protein sequence ID" value="UUT35364.1"/>
    <property type="molecule type" value="Genomic_DNA"/>
</dbReference>
<dbReference type="InterPro" id="IPR011079">
    <property type="entry name" value="Ala_racemase_C"/>
</dbReference>
<dbReference type="InterPro" id="IPR009006">
    <property type="entry name" value="Ala_racemase/Decarboxylase_C"/>
</dbReference>
<evidence type="ECO:0000256" key="2">
    <source>
        <dbReference type="ARBA" id="ARBA00022898"/>
    </source>
</evidence>
<feature type="domain" description="Alanine racemase C-terminal" evidence="4">
    <location>
        <begin position="2"/>
        <end position="109"/>
    </location>
</feature>
<dbReference type="SUPFAM" id="SSF50621">
    <property type="entry name" value="Alanine racemase C-terminal domain-like"/>
    <property type="match status" value="1"/>
</dbReference>
<evidence type="ECO:0000256" key="1">
    <source>
        <dbReference type="ARBA" id="ARBA00001933"/>
    </source>
</evidence>
<dbReference type="PANTHER" id="PTHR30511">
    <property type="entry name" value="ALANINE RACEMASE"/>
    <property type="match status" value="1"/>
</dbReference>
<proteinExistence type="predicted"/>
<comment type="cofactor">
    <cofactor evidence="1">
        <name>pyridoxal 5'-phosphate</name>
        <dbReference type="ChEBI" id="CHEBI:597326"/>
    </cofactor>
</comment>
<evidence type="ECO:0000256" key="3">
    <source>
        <dbReference type="ARBA" id="ARBA00023235"/>
    </source>
</evidence>
<dbReference type="Gene3D" id="2.40.37.10">
    <property type="entry name" value="Lyase, Ornithine Decarboxylase, Chain A, domain 1"/>
    <property type="match status" value="1"/>
</dbReference>
<keyword evidence="3" id="KW-0413">Isomerase</keyword>